<proteinExistence type="inferred from homology"/>
<dbReference type="CDD" id="cd09988">
    <property type="entry name" value="Formimidoylglutamase"/>
    <property type="match status" value="1"/>
</dbReference>
<organism evidence="6 7">
    <name type="scientific">Marivirga atlantica</name>
    <dbReference type="NCBI Taxonomy" id="1548457"/>
    <lineage>
        <taxon>Bacteria</taxon>
        <taxon>Pseudomonadati</taxon>
        <taxon>Bacteroidota</taxon>
        <taxon>Cytophagia</taxon>
        <taxon>Cytophagales</taxon>
        <taxon>Marivirgaceae</taxon>
        <taxon>Marivirga</taxon>
    </lineage>
</organism>
<protein>
    <submittedName>
        <fullName evidence="6">Formimidoylglutamase</fullName>
    </submittedName>
</protein>
<dbReference type="SUPFAM" id="SSF52768">
    <property type="entry name" value="Arginase/deacetylase"/>
    <property type="match status" value="1"/>
</dbReference>
<dbReference type="GO" id="GO:0046872">
    <property type="term" value="F:metal ion binding"/>
    <property type="evidence" value="ECO:0007669"/>
    <property type="project" value="UniProtKB-KW"/>
</dbReference>
<comment type="similarity">
    <text evidence="5">Belongs to the arginase family.</text>
</comment>
<dbReference type="Proteomes" id="UP000642920">
    <property type="component" value="Unassembled WGS sequence"/>
</dbReference>
<dbReference type="InterPro" id="IPR023696">
    <property type="entry name" value="Ureohydrolase_dom_sf"/>
</dbReference>
<evidence type="ECO:0000313" key="7">
    <source>
        <dbReference type="Proteomes" id="UP000642920"/>
    </source>
</evidence>
<dbReference type="PROSITE" id="PS51409">
    <property type="entry name" value="ARGINASE_2"/>
    <property type="match status" value="1"/>
</dbReference>
<name>A0A937AA65_9BACT</name>
<reference evidence="6" key="1">
    <citation type="submission" date="2021-01" db="EMBL/GenBank/DDBJ databases">
        <title>Marivirga sp. nov., isolated from intertidal surface sediments.</title>
        <authorList>
            <person name="Zhang M."/>
        </authorList>
    </citation>
    <scope>NUCLEOTIDE SEQUENCE</scope>
    <source>
        <strain evidence="6">SM1354</strain>
    </source>
</reference>
<dbReference type="InterPro" id="IPR006035">
    <property type="entry name" value="Ureohydrolase"/>
</dbReference>
<keyword evidence="3" id="KW-0369">Histidine metabolism</keyword>
<dbReference type="PANTHER" id="PTHR11358">
    <property type="entry name" value="ARGINASE/AGMATINASE"/>
    <property type="match status" value="1"/>
</dbReference>
<evidence type="ECO:0000313" key="6">
    <source>
        <dbReference type="EMBL" id="MBL0765131.1"/>
    </source>
</evidence>
<dbReference type="GO" id="GO:0006547">
    <property type="term" value="P:L-histidine metabolic process"/>
    <property type="evidence" value="ECO:0007669"/>
    <property type="project" value="UniProtKB-KW"/>
</dbReference>
<keyword evidence="2" id="KW-0378">Hydrolase</keyword>
<keyword evidence="7" id="KW-1185">Reference proteome</keyword>
<dbReference type="Gene3D" id="3.40.800.10">
    <property type="entry name" value="Ureohydrolase domain"/>
    <property type="match status" value="1"/>
</dbReference>
<gene>
    <name evidence="6" type="ORF">JKP34_07715</name>
</gene>
<keyword evidence="1" id="KW-0479">Metal-binding</keyword>
<accession>A0A937AA65</accession>
<dbReference type="AlphaFoldDB" id="A0A937AA65"/>
<dbReference type="RefSeq" id="WP_201919470.1">
    <property type="nucleotide sequence ID" value="NZ_JAERQG010000002.1"/>
</dbReference>
<keyword evidence="4" id="KW-0464">Manganese</keyword>
<dbReference type="GO" id="GO:0008783">
    <property type="term" value="F:agmatinase activity"/>
    <property type="evidence" value="ECO:0007669"/>
    <property type="project" value="TreeGrafter"/>
</dbReference>
<dbReference type="EMBL" id="JAERQG010000002">
    <property type="protein sequence ID" value="MBL0765131.1"/>
    <property type="molecule type" value="Genomic_DNA"/>
</dbReference>
<comment type="caution">
    <text evidence="6">The sequence shown here is derived from an EMBL/GenBank/DDBJ whole genome shotgun (WGS) entry which is preliminary data.</text>
</comment>
<dbReference type="Pfam" id="PF00491">
    <property type="entry name" value="Arginase"/>
    <property type="match status" value="1"/>
</dbReference>
<evidence type="ECO:0000256" key="1">
    <source>
        <dbReference type="ARBA" id="ARBA00022723"/>
    </source>
</evidence>
<evidence type="ECO:0000256" key="2">
    <source>
        <dbReference type="ARBA" id="ARBA00022801"/>
    </source>
</evidence>
<sequence>MDLTNFAYLTEEHIKTHTAIRAGETKIGQKISFGVLDQVSSKQFVILGIEESIGVKGNLGVAGTHTAWKGFLSKFLNVQHTHKLNAEQIHLLGTFNFNSLFESCKTIAEYRTATEKVDDQVYPLIQDLVEKGHVPIIIGGSHANAFPILKGCSLAFNEPVSAINLDAHADFRALEGRHSGNPFSYAYNQQYLNQYRIIGLHENYNSQSMLDHMDEARVEFISWEDIYLRKAVGFNEILDQYIQQTSQNHCGIELDLDSIENTLSSAMGPSGFTATEARQYAYHCGQHANAAYLHLCEASTQLENGQQSATIGKLLSYLVTDFVKGALEKTNI</sequence>
<dbReference type="PANTHER" id="PTHR11358:SF35">
    <property type="entry name" value="FORMIMIDOYLGLUTAMASE"/>
    <property type="match status" value="1"/>
</dbReference>
<evidence type="ECO:0000256" key="5">
    <source>
        <dbReference type="PROSITE-ProRule" id="PRU00742"/>
    </source>
</evidence>
<evidence type="ECO:0000256" key="4">
    <source>
        <dbReference type="ARBA" id="ARBA00023211"/>
    </source>
</evidence>
<evidence type="ECO:0000256" key="3">
    <source>
        <dbReference type="ARBA" id="ARBA00022808"/>
    </source>
</evidence>
<dbReference type="GO" id="GO:0033389">
    <property type="term" value="P:putrescine biosynthetic process from arginine, via agmatine"/>
    <property type="evidence" value="ECO:0007669"/>
    <property type="project" value="TreeGrafter"/>
</dbReference>